<keyword evidence="2" id="KW-1185">Reference proteome</keyword>
<dbReference type="EMBL" id="QTJU01000007">
    <property type="protein sequence ID" value="RFM26960.1"/>
    <property type="molecule type" value="Genomic_DNA"/>
</dbReference>
<name>A0A3E1NG67_9BACT</name>
<dbReference type="Proteomes" id="UP000261284">
    <property type="component" value="Unassembled WGS sequence"/>
</dbReference>
<accession>A0A3E1NG67</accession>
<reference evidence="1 2" key="1">
    <citation type="submission" date="2018-08" db="EMBL/GenBank/DDBJ databases">
        <title>Chitinophagaceae sp. K23C18032701, a novel bacterium isolated from forest soil.</title>
        <authorList>
            <person name="Wang C."/>
        </authorList>
    </citation>
    <scope>NUCLEOTIDE SEQUENCE [LARGE SCALE GENOMIC DNA]</scope>
    <source>
        <strain evidence="1 2">K23C18032701</strain>
    </source>
</reference>
<sequence>MKQVSGGSSGGGCSSGPCTLTIQGSNGSWATWSGSCSSTAILGTDFFQCYCETGLGPVNVTSNGGVSRCGNFG</sequence>
<proteinExistence type="predicted"/>
<gene>
    <name evidence="1" type="ORF">DXN05_17290</name>
</gene>
<comment type="caution">
    <text evidence="1">The sequence shown here is derived from an EMBL/GenBank/DDBJ whole genome shotgun (WGS) entry which is preliminary data.</text>
</comment>
<organism evidence="1 2">
    <name type="scientific">Deminuibacter soli</name>
    <dbReference type="NCBI Taxonomy" id="2291815"/>
    <lineage>
        <taxon>Bacteria</taxon>
        <taxon>Pseudomonadati</taxon>
        <taxon>Bacteroidota</taxon>
        <taxon>Chitinophagia</taxon>
        <taxon>Chitinophagales</taxon>
        <taxon>Chitinophagaceae</taxon>
        <taxon>Deminuibacter</taxon>
    </lineage>
</organism>
<evidence type="ECO:0000313" key="1">
    <source>
        <dbReference type="EMBL" id="RFM26960.1"/>
    </source>
</evidence>
<evidence type="ECO:0000313" key="2">
    <source>
        <dbReference type="Proteomes" id="UP000261284"/>
    </source>
</evidence>
<dbReference type="AlphaFoldDB" id="A0A3E1NG67"/>
<protein>
    <submittedName>
        <fullName evidence="1">Uncharacterized protein</fullName>
    </submittedName>
</protein>